<dbReference type="PROSITE" id="PS50043">
    <property type="entry name" value="HTH_LUXR_2"/>
    <property type="match status" value="1"/>
</dbReference>
<evidence type="ECO:0000256" key="2">
    <source>
        <dbReference type="ARBA" id="ARBA00023125"/>
    </source>
</evidence>
<feature type="modified residue" description="4-aspartylphosphate" evidence="3">
    <location>
        <position position="53"/>
    </location>
</feature>
<feature type="domain" description="Response regulatory" evidence="5">
    <location>
        <begin position="3"/>
        <end position="118"/>
    </location>
</feature>
<keyword evidence="1 3" id="KW-0597">Phosphoprotein</keyword>
<gene>
    <name evidence="6" type="ORF">SD72_02560</name>
</gene>
<dbReference type="PROSITE" id="PS50110">
    <property type="entry name" value="RESPONSE_REGULATORY"/>
    <property type="match status" value="1"/>
</dbReference>
<feature type="domain" description="HTH luxR-type" evidence="4">
    <location>
        <begin position="146"/>
        <end position="211"/>
    </location>
</feature>
<dbReference type="SMART" id="SM00448">
    <property type="entry name" value="REC"/>
    <property type="match status" value="1"/>
</dbReference>
<name>A0A0D0H8R6_9MICO</name>
<evidence type="ECO:0000259" key="5">
    <source>
        <dbReference type="PROSITE" id="PS50110"/>
    </source>
</evidence>
<dbReference type="AlphaFoldDB" id="A0A0D0H8R6"/>
<keyword evidence="7" id="KW-1185">Reference proteome</keyword>
<dbReference type="Gene3D" id="3.40.50.2300">
    <property type="match status" value="1"/>
</dbReference>
<dbReference type="Proteomes" id="UP000032120">
    <property type="component" value="Unassembled WGS sequence"/>
</dbReference>
<comment type="caution">
    <text evidence="6">The sequence shown here is derived from an EMBL/GenBank/DDBJ whole genome shotgun (WGS) entry which is preliminary data.</text>
</comment>
<dbReference type="PROSITE" id="PS00622">
    <property type="entry name" value="HTH_LUXR_1"/>
    <property type="match status" value="1"/>
</dbReference>
<evidence type="ECO:0000256" key="1">
    <source>
        <dbReference type="ARBA" id="ARBA00022553"/>
    </source>
</evidence>
<dbReference type="SUPFAM" id="SSF52172">
    <property type="entry name" value="CheY-like"/>
    <property type="match status" value="1"/>
</dbReference>
<evidence type="ECO:0000313" key="7">
    <source>
        <dbReference type="Proteomes" id="UP000032120"/>
    </source>
</evidence>
<evidence type="ECO:0000313" key="6">
    <source>
        <dbReference type="EMBL" id="KIP53565.1"/>
    </source>
</evidence>
<dbReference type="SUPFAM" id="SSF46894">
    <property type="entry name" value="C-terminal effector domain of the bipartite response regulators"/>
    <property type="match status" value="1"/>
</dbReference>
<dbReference type="PRINTS" id="PR00038">
    <property type="entry name" value="HTHLUXR"/>
</dbReference>
<organism evidence="6 7">
    <name type="scientific">Leucobacter komagatae</name>
    <dbReference type="NCBI Taxonomy" id="55969"/>
    <lineage>
        <taxon>Bacteria</taxon>
        <taxon>Bacillati</taxon>
        <taxon>Actinomycetota</taxon>
        <taxon>Actinomycetes</taxon>
        <taxon>Micrococcales</taxon>
        <taxon>Microbacteriaceae</taxon>
        <taxon>Leucobacter</taxon>
    </lineage>
</organism>
<evidence type="ECO:0000259" key="4">
    <source>
        <dbReference type="PROSITE" id="PS50043"/>
    </source>
</evidence>
<evidence type="ECO:0000256" key="3">
    <source>
        <dbReference type="PROSITE-ProRule" id="PRU00169"/>
    </source>
</evidence>
<dbReference type="GO" id="GO:0000160">
    <property type="term" value="P:phosphorelay signal transduction system"/>
    <property type="evidence" value="ECO:0007669"/>
    <property type="project" value="InterPro"/>
</dbReference>
<dbReference type="InterPro" id="IPR011006">
    <property type="entry name" value="CheY-like_superfamily"/>
</dbReference>
<dbReference type="SMART" id="SM00421">
    <property type="entry name" value="HTH_LUXR"/>
    <property type="match status" value="1"/>
</dbReference>
<reference evidence="6 7" key="1">
    <citation type="submission" date="2015-01" db="EMBL/GenBank/DDBJ databases">
        <title>Draft genome sequence of Leucobacter komagatae strain VKM ST2845.</title>
        <authorList>
            <person name="Karlyshev A.V."/>
            <person name="Kudryashova E.B."/>
        </authorList>
    </citation>
    <scope>NUCLEOTIDE SEQUENCE [LARGE SCALE GENOMIC DNA]</scope>
    <source>
        <strain evidence="6 7">VKM ST2845</strain>
    </source>
</reference>
<dbReference type="Pfam" id="PF00072">
    <property type="entry name" value="Response_reg"/>
    <property type="match status" value="1"/>
</dbReference>
<dbReference type="CDD" id="cd06170">
    <property type="entry name" value="LuxR_C_like"/>
    <property type="match status" value="1"/>
</dbReference>
<dbReference type="InterPro" id="IPR016032">
    <property type="entry name" value="Sig_transdc_resp-reg_C-effctor"/>
</dbReference>
<dbReference type="PANTHER" id="PTHR43214">
    <property type="entry name" value="TWO-COMPONENT RESPONSE REGULATOR"/>
    <property type="match status" value="1"/>
</dbReference>
<dbReference type="InterPro" id="IPR001789">
    <property type="entry name" value="Sig_transdc_resp-reg_receiver"/>
</dbReference>
<dbReference type="InterPro" id="IPR000792">
    <property type="entry name" value="Tscrpt_reg_LuxR_C"/>
</dbReference>
<proteinExistence type="predicted"/>
<dbReference type="RefSeq" id="WP_042542846.1">
    <property type="nucleotide sequence ID" value="NZ_JXSQ01000002.1"/>
</dbReference>
<dbReference type="InterPro" id="IPR058245">
    <property type="entry name" value="NreC/VraR/RcsB-like_REC"/>
</dbReference>
<dbReference type="InterPro" id="IPR039420">
    <property type="entry name" value="WalR-like"/>
</dbReference>
<dbReference type="GO" id="GO:0003677">
    <property type="term" value="F:DNA binding"/>
    <property type="evidence" value="ECO:0007669"/>
    <property type="project" value="UniProtKB-KW"/>
</dbReference>
<protein>
    <submittedName>
        <fullName evidence="6">LuxR family transcriptional regulator</fullName>
    </submittedName>
</protein>
<keyword evidence="2" id="KW-0238">DNA-binding</keyword>
<dbReference type="OrthoDB" id="9808843at2"/>
<dbReference type="EMBL" id="JXSQ01000002">
    <property type="protein sequence ID" value="KIP53565.1"/>
    <property type="molecule type" value="Genomic_DNA"/>
</dbReference>
<dbReference type="Pfam" id="PF00196">
    <property type="entry name" value="GerE"/>
    <property type="match status" value="1"/>
</dbReference>
<accession>A0A0D0H8R6</accession>
<sequence length="214" mass="22659">MTRVVLVDDQALVREGIRGLLAVAGFDVVGEAEDGMGAVALIEDTRPDVALIDIRMPRFDGLWALRALKEGGSQVPVLVLTTFDDDEALVRAIQLGARGYLLKDITLAQLTHAVEVLAGGATLFSPAITERVLRAVRSGALLDEASATEPPALTSREREILGLVAQGYGNRRIAEALFLAEGTVKNHLSSTLAKLGARDRTSAVLLAIRAGILG</sequence>
<dbReference type="CDD" id="cd17535">
    <property type="entry name" value="REC_NarL-like"/>
    <property type="match status" value="1"/>
</dbReference>
<dbReference type="GO" id="GO:0006355">
    <property type="term" value="P:regulation of DNA-templated transcription"/>
    <property type="evidence" value="ECO:0007669"/>
    <property type="project" value="InterPro"/>
</dbReference>